<evidence type="ECO:0000313" key="1">
    <source>
        <dbReference type="EMBL" id="KAH7918565.1"/>
    </source>
</evidence>
<dbReference type="Proteomes" id="UP000790709">
    <property type="component" value="Unassembled WGS sequence"/>
</dbReference>
<comment type="caution">
    <text evidence="1">The sequence shown here is derived from an EMBL/GenBank/DDBJ whole genome shotgun (WGS) entry which is preliminary data.</text>
</comment>
<name>A0ACB8AYS7_9AGAM</name>
<reference evidence="1" key="1">
    <citation type="journal article" date="2021" name="New Phytol.">
        <title>Evolutionary innovations through gain and loss of genes in the ectomycorrhizal Boletales.</title>
        <authorList>
            <person name="Wu G."/>
            <person name="Miyauchi S."/>
            <person name="Morin E."/>
            <person name="Kuo A."/>
            <person name="Drula E."/>
            <person name="Varga T."/>
            <person name="Kohler A."/>
            <person name="Feng B."/>
            <person name="Cao Y."/>
            <person name="Lipzen A."/>
            <person name="Daum C."/>
            <person name="Hundley H."/>
            <person name="Pangilinan J."/>
            <person name="Johnson J."/>
            <person name="Barry K."/>
            <person name="LaButti K."/>
            <person name="Ng V."/>
            <person name="Ahrendt S."/>
            <person name="Min B."/>
            <person name="Choi I.G."/>
            <person name="Park H."/>
            <person name="Plett J.M."/>
            <person name="Magnuson J."/>
            <person name="Spatafora J.W."/>
            <person name="Nagy L.G."/>
            <person name="Henrissat B."/>
            <person name="Grigoriev I.V."/>
            <person name="Yang Z.L."/>
            <person name="Xu J."/>
            <person name="Martin F.M."/>
        </authorList>
    </citation>
    <scope>NUCLEOTIDE SEQUENCE</scope>
    <source>
        <strain evidence="1">KUC20120723A-06</strain>
    </source>
</reference>
<dbReference type="EMBL" id="MU266767">
    <property type="protein sequence ID" value="KAH7918565.1"/>
    <property type="molecule type" value="Genomic_DNA"/>
</dbReference>
<evidence type="ECO:0000313" key="2">
    <source>
        <dbReference type="Proteomes" id="UP000790709"/>
    </source>
</evidence>
<accession>A0ACB8AYS7</accession>
<gene>
    <name evidence="1" type="ORF">BV22DRAFT_1024399</name>
</gene>
<protein>
    <submittedName>
        <fullName evidence="1">Uncharacterized protein</fullName>
    </submittedName>
</protein>
<keyword evidence="2" id="KW-1185">Reference proteome</keyword>
<organism evidence="1 2">
    <name type="scientific">Leucogyrophana mollusca</name>
    <dbReference type="NCBI Taxonomy" id="85980"/>
    <lineage>
        <taxon>Eukaryota</taxon>
        <taxon>Fungi</taxon>
        <taxon>Dikarya</taxon>
        <taxon>Basidiomycota</taxon>
        <taxon>Agaricomycotina</taxon>
        <taxon>Agaricomycetes</taxon>
        <taxon>Agaricomycetidae</taxon>
        <taxon>Boletales</taxon>
        <taxon>Boletales incertae sedis</taxon>
        <taxon>Leucogyrophana</taxon>
    </lineage>
</organism>
<proteinExistence type="predicted"/>
<sequence>MRGELKAKFRPIVELALDFSSGHNKAIVKKNRERVEYLKEGQNFTFKTMGDREDERKGLFKTALIQKGADVMWFTNKNDEGVVYHHHFKPFPVSALALLLTAIECCIDEWATGTRTDIPFTTQDYRSVYEVHLKCLREFEKHTREHGLLKKICKKIYTNGR</sequence>